<sequence length="201" mass="21337">MPANRRRAALVLALAAVLVAGCSAEPEPPPAYRLGGDDACGAVNPADFEALTHATASKTPSKLVAGLDGGNCKMEFDGSSGYATLTTFIAIHPSGEPAAKAMYDDFRKSDGERSGAGTDITVSDVEGLGTAAYLYRQHDDKKPWTADELWLYKFDIRHGSLVLTVSGSGYAREVAGWPTTEEDMKAKVRKSAEETLKALKP</sequence>
<reference evidence="3" key="1">
    <citation type="journal article" date="2019" name="Int. J. Syst. Evol. Microbiol.">
        <title>The Global Catalogue of Microorganisms (GCM) 10K type strain sequencing project: providing services to taxonomists for standard genome sequencing and annotation.</title>
        <authorList>
            <consortium name="The Broad Institute Genomics Platform"/>
            <consortium name="The Broad Institute Genome Sequencing Center for Infectious Disease"/>
            <person name="Wu L."/>
            <person name="Ma J."/>
        </authorList>
    </citation>
    <scope>NUCLEOTIDE SEQUENCE [LARGE SCALE GENOMIC DNA]</scope>
    <source>
        <strain evidence="3">CGMCC 4.7676</strain>
    </source>
</reference>
<dbReference type="Proteomes" id="UP001595645">
    <property type="component" value="Unassembled WGS sequence"/>
</dbReference>
<name>A0ABV7PB55_9PSEU</name>
<feature type="signal peptide" evidence="1">
    <location>
        <begin position="1"/>
        <end position="24"/>
    </location>
</feature>
<keyword evidence="1" id="KW-0732">Signal</keyword>
<evidence type="ECO:0000313" key="3">
    <source>
        <dbReference type="Proteomes" id="UP001595645"/>
    </source>
</evidence>
<organism evidence="2 3">
    <name type="scientific">Amycolatopsis speibonae</name>
    <dbReference type="NCBI Taxonomy" id="1450224"/>
    <lineage>
        <taxon>Bacteria</taxon>
        <taxon>Bacillati</taxon>
        <taxon>Actinomycetota</taxon>
        <taxon>Actinomycetes</taxon>
        <taxon>Pseudonocardiales</taxon>
        <taxon>Pseudonocardiaceae</taxon>
        <taxon>Amycolatopsis</taxon>
    </lineage>
</organism>
<keyword evidence="3" id="KW-1185">Reference proteome</keyword>
<dbReference type="EMBL" id="JBHRWK010000086">
    <property type="protein sequence ID" value="MFC3455305.1"/>
    <property type="molecule type" value="Genomic_DNA"/>
</dbReference>
<comment type="caution">
    <text evidence="2">The sequence shown here is derived from an EMBL/GenBank/DDBJ whole genome shotgun (WGS) entry which is preliminary data.</text>
</comment>
<gene>
    <name evidence="2" type="ORF">ACFOSH_38220</name>
</gene>
<evidence type="ECO:0000256" key="1">
    <source>
        <dbReference type="SAM" id="SignalP"/>
    </source>
</evidence>
<feature type="chain" id="PRO_5046201948" description="DUF3558 domain-containing protein" evidence="1">
    <location>
        <begin position="25"/>
        <end position="201"/>
    </location>
</feature>
<accession>A0ABV7PB55</accession>
<evidence type="ECO:0000313" key="2">
    <source>
        <dbReference type="EMBL" id="MFC3455305.1"/>
    </source>
</evidence>
<evidence type="ECO:0008006" key="4">
    <source>
        <dbReference type="Google" id="ProtNLM"/>
    </source>
</evidence>
<dbReference type="RefSeq" id="WP_378245621.1">
    <property type="nucleotide sequence ID" value="NZ_JBHRWK010000086.1"/>
</dbReference>
<protein>
    <recommendedName>
        <fullName evidence="4">DUF3558 domain-containing protein</fullName>
    </recommendedName>
</protein>
<proteinExistence type="predicted"/>
<dbReference type="PROSITE" id="PS51257">
    <property type="entry name" value="PROKAR_LIPOPROTEIN"/>
    <property type="match status" value="1"/>
</dbReference>